<dbReference type="GO" id="GO:0008239">
    <property type="term" value="F:dipeptidyl-peptidase activity"/>
    <property type="evidence" value="ECO:0007669"/>
    <property type="project" value="InterPro"/>
</dbReference>
<dbReference type="InterPro" id="IPR005674">
    <property type="entry name" value="CocE/Ser_esterase"/>
</dbReference>
<protein>
    <recommendedName>
        <fullName evidence="2">Xaa-Pro dipeptidyl-peptidase C-terminal domain-containing protein</fullName>
    </recommendedName>
</protein>
<dbReference type="Gene3D" id="1.10.3020.20">
    <property type="match status" value="1"/>
</dbReference>
<dbReference type="SUPFAM" id="SSF49785">
    <property type="entry name" value="Galactose-binding domain-like"/>
    <property type="match status" value="1"/>
</dbReference>
<dbReference type="EMBL" id="KV878681">
    <property type="protein sequence ID" value="OJJ74636.1"/>
    <property type="molecule type" value="Genomic_DNA"/>
</dbReference>
<feature type="domain" description="Xaa-Pro dipeptidyl-peptidase C-terminal" evidence="2">
    <location>
        <begin position="358"/>
        <end position="609"/>
    </location>
</feature>
<organism evidence="3 4">
    <name type="scientific">Aspergillus brasiliensis (strain CBS 101740 / IMI 381727 / IBT 21946)</name>
    <dbReference type="NCBI Taxonomy" id="767769"/>
    <lineage>
        <taxon>Eukaryota</taxon>
        <taxon>Fungi</taxon>
        <taxon>Dikarya</taxon>
        <taxon>Ascomycota</taxon>
        <taxon>Pezizomycotina</taxon>
        <taxon>Eurotiomycetes</taxon>
        <taxon>Eurotiomycetidae</taxon>
        <taxon>Eurotiales</taxon>
        <taxon>Aspergillaceae</taxon>
        <taxon>Aspergillus</taxon>
        <taxon>Aspergillus subgen. Circumdati</taxon>
    </lineage>
</organism>
<dbReference type="SMART" id="SM00939">
    <property type="entry name" value="PepX_C"/>
    <property type="match status" value="1"/>
</dbReference>
<dbReference type="GeneID" id="93581283"/>
<dbReference type="InterPro" id="IPR008979">
    <property type="entry name" value="Galactose-bd-like_sf"/>
</dbReference>
<evidence type="ECO:0000256" key="1">
    <source>
        <dbReference type="ARBA" id="ARBA00022801"/>
    </source>
</evidence>
<dbReference type="PANTHER" id="PTHR43056">
    <property type="entry name" value="PEPTIDASE S9 PROLYL OLIGOPEPTIDASE"/>
    <property type="match status" value="1"/>
</dbReference>
<reference evidence="4" key="1">
    <citation type="journal article" date="2017" name="Genome Biol.">
        <title>Comparative genomics reveals high biological diversity and specific adaptations in the industrially and medically important fungal genus Aspergillus.</title>
        <authorList>
            <person name="de Vries R.P."/>
            <person name="Riley R."/>
            <person name="Wiebenga A."/>
            <person name="Aguilar-Osorio G."/>
            <person name="Amillis S."/>
            <person name="Uchima C.A."/>
            <person name="Anderluh G."/>
            <person name="Asadollahi M."/>
            <person name="Askin M."/>
            <person name="Barry K."/>
            <person name="Battaglia E."/>
            <person name="Bayram O."/>
            <person name="Benocci T."/>
            <person name="Braus-Stromeyer S.A."/>
            <person name="Caldana C."/>
            <person name="Canovas D."/>
            <person name="Cerqueira G.C."/>
            <person name="Chen F."/>
            <person name="Chen W."/>
            <person name="Choi C."/>
            <person name="Clum A."/>
            <person name="Dos Santos R.A."/>
            <person name="Damasio A.R."/>
            <person name="Diallinas G."/>
            <person name="Emri T."/>
            <person name="Fekete E."/>
            <person name="Flipphi M."/>
            <person name="Freyberg S."/>
            <person name="Gallo A."/>
            <person name="Gournas C."/>
            <person name="Habgood R."/>
            <person name="Hainaut M."/>
            <person name="Harispe M.L."/>
            <person name="Henrissat B."/>
            <person name="Hilden K.S."/>
            <person name="Hope R."/>
            <person name="Hossain A."/>
            <person name="Karabika E."/>
            <person name="Karaffa L."/>
            <person name="Karanyi Z."/>
            <person name="Krasevec N."/>
            <person name="Kuo A."/>
            <person name="Kusch H."/>
            <person name="LaButti K."/>
            <person name="Lagendijk E.L."/>
            <person name="Lapidus A."/>
            <person name="Levasseur A."/>
            <person name="Lindquist E."/>
            <person name="Lipzen A."/>
            <person name="Logrieco A.F."/>
            <person name="MacCabe A."/>
            <person name="Maekelae M.R."/>
            <person name="Malavazi I."/>
            <person name="Melin P."/>
            <person name="Meyer V."/>
            <person name="Mielnichuk N."/>
            <person name="Miskei M."/>
            <person name="Molnar A.P."/>
            <person name="Mule G."/>
            <person name="Ngan C.Y."/>
            <person name="Orejas M."/>
            <person name="Orosz E."/>
            <person name="Ouedraogo J.P."/>
            <person name="Overkamp K.M."/>
            <person name="Park H.-S."/>
            <person name="Perrone G."/>
            <person name="Piumi F."/>
            <person name="Punt P.J."/>
            <person name="Ram A.F."/>
            <person name="Ramon A."/>
            <person name="Rauscher S."/>
            <person name="Record E."/>
            <person name="Riano-Pachon D.M."/>
            <person name="Robert V."/>
            <person name="Roehrig J."/>
            <person name="Ruller R."/>
            <person name="Salamov A."/>
            <person name="Salih N.S."/>
            <person name="Samson R.A."/>
            <person name="Sandor E."/>
            <person name="Sanguinetti M."/>
            <person name="Schuetze T."/>
            <person name="Sepcic K."/>
            <person name="Shelest E."/>
            <person name="Sherlock G."/>
            <person name="Sophianopoulou V."/>
            <person name="Squina F.M."/>
            <person name="Sun H."/>
            <person name="Susca A."/>
            <person name="Todd R.B."/>
            <person name="Tsang A."/>
            <person name="Unkles S.E."/>
            <person name="van de Wiele N."/>
            <person name="van Rossen-Uffink D."/>
            <person name="Oliveira J.V."/>
            <person name="Vesth T.C."/>
            <person name="Visser J."/>
            <person name="Yu J.-H."/>
            <person name="Zhou M."/>
            <person name="Andersen M.R."/>
            <person name="Archer D.B."/>
            <person name="Baker S.E."/>
            <person name="Benoit I."/>
            <person name="Brakhage A.A."/>
            <person name="Braus G.H."/>
            <person name="Fischer R."/>
            <person name="Frisvad J.C."/>
            <person name="Goldman G.H."/>
            <person name="Houbraken J."/>
            <person name="Oakley B."/>
            <person name="Pocsi I."/>
            <person name="Scazzocchio C."/>
            <person name="Seiboth B."/>
            <person name="vanKuyk P.A."/>
            <person name="Wortman J."/>
            <person name="Dyer P.S."/>
            <person name="Grigoriev I.V."/>
        </authorList>
    </citation>
    <scope>NUCLEOTIDE SEQUENCE [LARGE SCALE GENOMIC DNA]</scope>
    <source>
        <strain evidence="4">CBS 101740 / IMI 381727 / IBT 21946</strain>
    </source>
</reference>
<dbReference type="InterPro" id="IPR000383">
    <property type="entry name" value="Xaa-Pro-like_dom"/>
</dbReference>
<sequence>MMSLLTQLSSCILNLYRLLQIFIIGKTVITKRRPLDNKQFDYNPAQNPEGPFLPVFPIAPLKDTNYSSQILKEGHCKEPGLKALECDILVERNVPIPMRDGVKLYADIYRPVDDSQQVHIILVWSPYGKHLSNDGLLGTMPERLGLERSVYSGYEDFEGPDPAFFVPKGYAVVNIDVRGAWASEGDLHFWGKQDEADGYDAIEHLAQLPWTNGKIGLSGNSWLAISQWFIAAGNPPHVAAIAPWEGLSDGYRDQHRRGGIPSAAMPGAIGLLVPSFGLLEDAGGLAEKRATWDEYWDDKKAELSKIKVPAYVLASYSSKIHSAGSFRGFRNISSKDKWLRVHPYQEWYDFATEQGDLERFFCYYLKGVDNGWLETPRVRCSLLKFNGPPVVNKPFESYPPSESRHIKYFLDASTASGSAANPVKEEASCYYEATKTGNEVHFDIRFDQTTILIGYPTIHLNVQCHELDDMDIFVILRKLDKSGKPVNHVNFPTTKKAEELPKLNPALYQGPTGMLRASHREVRDSPETAPGELFHPHETEVKIPRGQIVDLELSTWPIGAIYEAGESLRLSISGENMCYVESHALPKEKNRNRGRHIIHTGGKFQSWISLPVLN</sequence>
<dbReference type="VEuPathDB" id="FungiDB:ASPBRDRAFT_668237"/>
<dbReference type="InterPro" id="IPR029058">
    <property type="entry name" value="AB_hydrolase_fold"/>
</dbReference>
<dbReference type="Proteomes" id="UP000184499">
    <property type="component" value="Unassembled WGS sequence"/>
</dbReference>
<dbReference type="Pfam" id="PF02129">
    <property type="entry name" value="Peptidase_S15"/>
    <property type="match status" value="1"/>
</dbReference>
<dbReference type="OrthoDB" id="2578740at2759"/>
<dbReference type="RefSeq" id="XP_067481884.1">
    <property type="nucleotide sequence ID" value="XM_067628795.1"/>
</dbReference>
<dbReference type="OMA" id="FYRESIC"/>
<evidence type="ECO:0000313" key="3">
    <source>
        <dbReference type="EMBL" id="OJJ74636.1"/>
    </source>
</evidence>
<keyword evidence="4" id="KW-1185">Reference proteome</keyword>
<dbReference type="Pfam" id="PF08530">
    <property type="entry name" value="PepX_C"/>
    <property type="match status" value="1"/>
</dbReference>
<gene>
    <name evidence="3" type="ORF">ASPBRDRAFT_668237</name>
</gene>
<keyword evidence="1" id="KW-0378">Hydrolase</keyword>
<dbReference type="PANTHER" id="PTHR43056:SF10">
    <property type="entry name" value="COCE_NOND FAMILY, PUTATIVE (AFU_ORTHOLOGUE AFUA_7G00600)-RELATED"/>
    <property type="match status" value="1"/>
</dbReference>
<proteinExistence type="predicted"/>
<name>A0A1L9UST7_ASPBC</name>
<accession>A0A1L9UST7</accession>
<evidence type="ECO:0000313" key="4">
    <source>
        <dbReference type="Proteomes" id="UP000184499"/>
    </source>
</evidence>
<dbReference type="STRING" id="767769.A0A1L9UST7"/>
<evidence type="ECO:0000259" key="2">
    <source>
        <dbReference type="SMART" id="SM00939"/>
    </source>
</evidence>
<dbReference type="Gene3D" id="3.40.50.1820">
    <property type="entry name" value="alpha/beta hydrolase"/>
    <property type="match status" value="1"/>
</dbReference>
<dbReference type="AlphaFoldDB" id="A0A1L9UST7"/>
<dbReference type="InterPro" id="IPR050585">
    <property type="entry name" value="Xaa-Pro_dipeptidyl-ppase/CocE"/>
</dbReference>
<dbReference type="InterPro" id="IPR013736">
    <property type="entry name" value="Xaa-Pro_dipept_C"/>
</dbReference>
<dbReference type="Gene3D" id="2.60.120.260">
    <property type="entry name" value="Galactose-binding domain-like"/>
    <property type="match status" value="1"/>
</dbReference>
<dbReference type="NCBIfam" id="TIGR00976">
    <property type="entry name" value="CocE_NonD"/>
    <property type="match status" value="1"/>
</dbReference>
<dbReference type="SUPFAM" id="SSF53474">
    <property type="entry name" value="alpha/beta-Hydrolases"/>
    <property type="match status" value="1"/>
</dbReference>